<feature type="region of interest" description="Disordered" evidence="1">
    <location>
        <begin position="1"/>
        <end position="61"/>
    </location>
</feature>
<feature type="compositionally biased region" description="Basic residues" evidence="1">
    <location>
        <begin position="1"/>
        <end position="33"/>
    </location>
</feature>
<gene>
    <name evidence="2" type="ORF">AVDCRST_MAG89-200</name>
</gene>
<name>A0A6J4K802_9BACT</name>
<sequence>EDRHHPRPRVRFSLRHRAHARRPRRPPRRRLHPHAPALDPPVPTHPAPAREGAHHAVPSKI</sequence>
<feature type="non-terminal residue" evidence="2">
    <location>
        <position position="1"/>
    </location>
</feature>
<evidence type="ECO:0000256" key="1">
    <source>
        <dbReference type="SAM" id="MobiDB-lite"/>
    </source>
</evidence>
<reference evidence="2" key="1">
    <citation type="submission" date="2020-02" db="EMBL/GenBank/DDBJ databases">
        <authorList>
            <person name="Meier V. D."/>
        </authorList>
    </citation>
    <scope>NUCLEOTIDE SEQUENCE</scope>
    <source>
        <strain evidence="2">AVDCRST_MAG89</strain>
    </source>
</reference>
<dbReference type="AlphaFoldDB" id="A0A6J4K802"/>
<evidence type="ECO:0000313" key="2">
    <source>
        <dbReference type="EMBL" id="CAA9297049.1"/>
    </source>
</evidence>
<organism evidence="2">
    <name type="scientific">uncultured Gemmatimonadota bacterium</name>
    <dbReference type="NCBI Taxonomy" id="203437"/>
    <lineage>
        <taxon>Bacteria</taxon>
        <taxon>Pseudomonadati</taxon>
        <taxon>Gemmatimonadota</taxon>
        <taxon>environmental samples</taxon>
    </lineage>
</organism>
<feature type="non-terminal residue" evidence="2">
    <location>
        <position position="61"/>
    </location>
</feature>
<dbReference type="EMBL" id="CADCTV010000044">
    <property type="protein sequence ID" value="CAA9297049.1"/>
    <property type="molecule type" value="Genomic_DNA"/>
</dbReference>
<protein>
    <submittedName>
        <fullName evidence="2">Uncharacterized protein</fullName>
    </submittedName>
</protein>
<proteinExistence type="predicted"/>
<accession>A0A6J4K802</accession>